<evidence type="ECO:0000256" key="1">
    <source>
        <dbReference type="SAM" id="MobiDB-lite"/>
    </source>
</evidence>
<feature type="compositionally biased region" description="Basic residues" evidence="1">
    <location>
        <begin position="368"/>
        <end position="378"/>
    </location>
</feature>
<reference evidence="2 3" key="1">
    <citation type="journal article" date="2016" name="Sci. Rep.">
        <title>Draft genome sequencing and secretome analysis of fungal phytopathogen Ascochyta rabiei provides insight into the necrotrophic effector repertoire.</title>
        <authorList>
            <person name="Verma S."/>
            <person name="Gazara R.K."/>
            <person name="Nizam S."/>
            <person name="Parween S."/>
            <person name="Chattopadhyay D."/>
            <person name="Verma P.K."/>
        </authorList>
    </citation>
    <scope>NUCLEOTIDE SEQUENCE [LARGE SCALE GENOMIC DNA]</scope>
    <source>
        <strain evidence="2 3">ArDII</strain>
    </source>
</reference>
<protein>
    <submittedName>
        <fullName evidence="2">Uncharacterized protein</fullName>
    </submittedName>
</protein>
<feature type="region of interest" description="Disordered" evidence="1">
    <location>
        <begin position="328"/>
        <end position="378"/>
    </location>
</feature>
<comment type="caution">
    <text evidence="2">The sequence shown here is derived from an EMBL/GenBank/DDBJ whole genome shotgun (WGS) entry which is preliminary data.</text>
</comment>
<dbReference type="AlphaFoldDB" id="A0A163EW54"/>
<dbReference type="Proteomes" id="UP000076837">
    <property type="component" value="Unassembled WGS sequence"/>
</dbReference>
<sequence>MRVEMHPLPCVYSRPNEASLYALHNDERLVYISYDLIRLHQEKNVLSKGLADCVTYLKALREKQANHACRISAMPVASQKKRKRMQQTRRHLDNEIKNRERDEEAFLDNLQTCEANIFLTNMKAYHAGNASHYATELASHYVTELASHHATELASHHATELASHHETELASHHAAEFASTPTPSAPTLCSCSESESTDLTWDGWTDEAAASPLQKRSSNPLFVDDVAPDACLREARRSSVLAKRPPRLSRDAAELPESIPVPPNTGQWRMTCSSMLDAAAAVFRPSCGRDPAAQLRGCSESKLNVSSTSIPMATSCAELVQKRRVTAADTPRTLRGSSIDGRPVSADVADRISRSTSPQQSLQEARRRQMSRQRTKSV</sequence>
<dbReference type="EMBL" id="JYNV01000179">
    <property type="protein sequence ID" value="KZM23965.1"/>
    <property type="molecule type" value="Genomic_DNA"/>
</dbReference>
<organism evidence="2 3">
    <name type="scientific">Didymella rabiei</name>
    <name type="common">Chickpea ascochyta blight fungus</name>
    <name type="synonym">Mycosphaerella rabiei</name>
    <dbReference type="NCBI Taxonomy" id="5454"/>
    <lineage>
        <taxon>Eukaryota</taxon>
        <taxon>Fungi</taxon>
        <taxon>Dikarya</taxon>
        <taxon>Ascomycota</taxon>
        <taxon>Pezizomycotina</taxon>
        <taxon>Dothideomycetes</taxon>
        <taxon>Pleosporomycetidae</taxon>
        <taxon>Pleosporales</taxon>
        <taxon>Pleosporineae</taxon>
        <taxon>Didymellaceae</taxon>
        <taxon>Ascochyta</taxon>
    </lineage>
</organism>
<gene>
    <name evidence="2" type="ORF">ST47_g4959</name>
</gene>
<keyword evidence="3" id="KW-1185">Reference proteome</keyword>
<accession>A0A163EW54</accession>
<name>A0A163EW54_DIDRA</name>
<feature type="compositionally biased region" description="Polar residues" evidence="1">
    <location>
        <begin position="179"/>
        <end position="191"/>
    </location>
</feature>
<feature type="compositionally biased region" description="Polar residues" evidence="1">
    <location>
        <begin position="354"/>
        <end position="363"/>
    </location>
</feature>
<evidence type="ECO:0000313" key="2">
    <source>
        <dbReference type="EMBL" id="KZM23965.1"/>
    </source>
</evidence>
<feature type="region of interest" description="Disordered" evidence="1">
    <location>
        <begin position="165"/>
        <end position="191"/>
    </location>
</feature>
<evidence type="ECO:0000313" key="3">
    <source>
        <dbReference type="Proteomes" id="UP000076837"/>
    </source>
</evidence>
<proteinExistence type="predicted"/>
<feature type="compositionally biased region" description="Basic and acidic residues" evidence="1">
    <location>
        <begin position="165"/>
        <end position="175"/>
    </location>
</feature>